<feature type="compositionally biased region" description="Basic residues" evidence="1">
    <location>
        <begin position="252"/>
        <end position="266"/>
    </location>
</feature>
<keyword evidence="3" id="KW-1185">Reference proteome</keyword>
<feature type="compositionally biased region" description="Basic and acidic residues" evidence="1">
    <location>
        <begin position="192"/>
        <end position="213"/>
    </location>
</feature>
<evidence type="ECO:0000256" key="1">
    <source>
        <dbReference type="SAM" id="MobiDB-lite"/>
    </source>
</evidence>
<dbReference type="InParanoid" id="A0A369J1Z5"/>
<feature type="region of interest" description="Disordered" evidence="1">
    <location>
        <begin position="1"/>
        <end position="20"/>
    </location>
</feature>
<feature type="compositionally biased region" description="Basic and acidic residues" evidence="1">
    <location>
        <begin position="138"/>
        <end position="159"/>
    </location>
</feature>
<protein>
    <submittedName>
        <fullName evidence="2">Uncharacterized protein</fullName>
    </submittedName>
</protein>
<feature type="compositionally biased region" description="Basic residues" evidence="1">
    <location>
        <begin position="320"/>
        <end position="337"/>
    </location>
</feature>
<dbReference type="Proteomes" id="UP000076154">
    <property type="component" value="Unassembled WGS sequence"/>
</dbReference>
<feature type="compositionally biased region" description="Low complexity" evidence="1">
    <location>
        <begin position="483"/>
        <end position="496"/>
    </location>
</feature>
<gene>
    <name evidence="2" type="ORF">Hypma_004860</name>
</gene>
<sequence length="524" mass="59291">MLHLQVQVDEDEPKSNKSGKRRIHGMVAGNISIACLHCHPGSRYLSITTFQLMLAHIGTCSLLDTLDDIQEQQEVAELIAWWNKKIFPHTSPQSVLAPVHGSALERNLCLWWILEEVRINIKDGASSGQKSRAGVTTRRRDTRGEARTAAHADEDRWNEEPVGAGVTWEQDDAKKTHQDAQRQAETAPTTKSGEREPRRQQHKNPEARNEEQNTQKGPASQETETVTTQEETQAERRTRNTPRSELTTSRRTTTRRPRHHQTHQRTPHAQIGKKGQARAPPPGKSSATNTEDRADDGSDDDRRTPSTKRATPESRDRQKARTRHAQTHAHDPKKRQRKLDARKPEPHQETKARAEQTQSRNAPPQKLSRGPAASRRDHKTAKQIPPSNKRERERASPGTTDRPHHSTGKQQPRQNQRARENNTAQAAPARPPRRAHRDTTDSRQARNAQKRATHMNHEQPGPASTNPGGAPAHHKTDRKRESTQTTQRPTQPHPSQAGTEQAKHPRHKTQRRPQTAVQRKRNPA</sequence>
<evidence type="ECO:0000313" key="3">
    <source>
        <dbReference type="Proteomes" id="UP000076154"/>
    </source>
</evidence>
<dbReference type="EMBL" id="LUEZ02000195">
    <property type="protein sequence ID" value="RDB15160.1"/>
    <property type="molecule type" value="Genomic_DNA"/>
</dbReference>
<feature type="compositionally biased region" description="Basic and acidic residues" evidence="1">
    <location>
        <begin position="290"/>
        <end position="319"/>
    </location>
</feature>
<name>A0A369J1Z5_HYPMA</name>
<organism evidence="2 3">
    <name type="scientific">Hypsizygus marmoreus</name>
    <name type="common">White beech mushroom</name>
    <name type="synonym">Agaricus marmoreus</name>
    <dbReference type="NCBI Taxonomy" id="39966"/>
    <lineage>
        <taxon>Eukaryota</taxon>
        <taxon>Fungi</taxon>
        <taxon>Dikarya</taxon>
        <taxon>Basidiomycota</taxon>
        <taxon>Agaricomycotina</taxon>
        <taxon>Agaricomycetes</taxon>
        <taxon>Agaricomycetidae</taxon>
        <taxon>Agaricales</taxon>
        <taxon>Tricholomatineae</taxon>
        <taxon>Lyophyllaceae</taxon>
        <taxon>Hypsizygus</taxon>
    </lineage>
</organism>
<comment type="caution">
    <text evidence="2">The sequence shown here is derived from an EMBL/GenBank/DDBJ whole genome shotgun (WGS) entry which is preliminary data.</text>
</comment>
<feature type="compositionally biased region" description="Basic and acidic residues" evidence="1">
    <location>
        <begin position="338"/>
        <end position="354"/>
    </location>
</feature>
<feature type="compositionally biased region" description="Basic and acidic residues" evidence="1">
    <location>
        <begin position="171"/>
        <end position="182"/>
    </location>
</feature>
<evidence type="ECO:0000313" key="2">
    <source>
        <dbReference type="EMBL" id="RDB15160.1"/>
    </source>
</evidence>
<accession>A0A369J1Z5</accession>
<dbReference type="AlphaFoldDB" id="A0A369J1Z5"/>
<feature type="compositionally biased region" description="Low complexity" evidence="1">
    <location>
        <begin position="221"/>
        <end position="231"/>
    </location>
</feature>
<feature type="region of interest" description="Disordered" evidence="1">
    <location>
        <begin position="124"/>
        <end position="524"/>
    </location>
</feature>
<reference evidence="2" key="1">
    <citation type="submission" date="2018-04" db="EMBL/GenBank/DDBJ databases">
        <title>Whole genome sequencing of Hypsizygus marmoreus.</title>
        <authorList>
            <person name="Choi I.-G."/>
            <person name="Min B."/>
            <person name="Kim J.-G."/>
            <person name="Kim S."/>
            <person name="Oh Y.-L."/>
            <person name="Kong W.-S."/>
            <person name="Park H."/>
            <person name="Jeong J."/>
            <person name="Song E.-S."/>
        </authorList>
    </citation>
    <scope>NUCLEOTIDE SEQUENCE [LARGE SCALE GENOMIC DNA]</scope>
    <source>
        <strain evidence="2">51987-8</strain>
    </source>
</reference>
<dbReference type="OrthoDB" id="3160134at2759"/>
<proteinExistence type="predicted"/>
<feature type="compositionally biased region" description="Polar residues" evidence="1">
    <location>
        <begin position="408"/>
        <end position="425"/>
    </location>
</feature>